<dbReference type="GO" id="GO:0005774">
    <property type="term" value="C:vacuolar membrane"/>
    <property type="evidence" value="ECO:0007669"/>
    <property type="project" value="UniProtKB-SubCell"/>
</dbReference>
<evidence type="ECO:0000256" key="6">
    <source>
        <dbReference type="ARBA" id="ARBA00022840"/>
    </source>
</evidence>
<dbReference type="Pfam" id="PF00664">
    <property type="entry name" value="ABC_membrane"/>
    <property type="match status" value="1"/>
</dbReference>
<feature type="transmembrane region" description="Helical" evidence="9">
    <location>
        <begin position="101"/>
        <end position="119"/>
    </location>
</feature>
<evidence type="ECO:0000256" key="4">
    <source>
        <dbReference type="ARBA" id="ARBA00022737"/>
    </source>
</evidence>
<dbReference type="GO" id="GO:0140359">
    <property type="term" value="F:ABC-type transporter activity"/>
    <property type="evidence" value="ECO:0007669"/>
    <property type="project" value="InterPro"/>
</dbReference>
<dbReference type="AlphaFoldDB" id="A0A7T8JYF0"/>
<evidence type="ECO:0000256" key="1">
    <source>
        <dbReference type="ARBA" id="ARBA00004128"/>
    </source>
</evidence>
<evidence type="ECO:0000256" key="8">
    <source>
        <dbReference type="ARBA" id="ARBA00023136"/>
    </source>
</evidence>
<dbReference type="InterPro" id="IPR050173">
    <property type="entry name" value="ABC_transporter_C-like"/>
</dbReference>
<dbReference type="InterPro" id="IPR017871">
    <property type="entry name" value="ABC_transporter-like_CS"/>
</dbReference>
<evidence type="ECO:0000256" key="2">
    <source>
        <dbReference type="ARBA" id="ARBA00022448"/>
    </source>
</evidence>
<keyword evidence="5" id="KW-0547">Nucleotide-binding</keyword>
<dbReference type="GO" id="GO:0016887">
    <property type="term" value="F:ATP hydrolysis activity"/>
    <property type="evidence" value="ECO:0007669"/>
    <property type="project" value="InterPro"/>
</dbReference>
<feature type="domain" description="ABC transmembrane type-1" evidence="11">
    <location>
        <begin position="290"/>
        <end position="473"/>
    </location>
</feature>
<dbReference type="CDD" id="cd18595">
    <property type="entry name" value="ABC_6TM_MRP1_2_3_6_D1_like"/>
    <property type="match status" value="1"/>
</dbReference>
<accession>A0A7T8JYF0</accession>
<evidence type="ECO:0000256" key="7">
    <source>
        <dbReference type="ARBA" id="ARBA00022989"/>
    </source>
</evidence>
<feature type="transmembrane region" description="Helical" evidence="9">
    <location>
        <begin position="447"/>
        <end position="474"/>
    </location>
</feature>
<keyword evidence="13" id="KW-1185">Reference proteome</keyword>
<evidence type="ECO:0000256" key="5">
    <source>
        <dbReference type="ARBA" id="ARBA00022741"/>
    </source>
</evidence>
<keyword evidence="4" id="KW-0677">Repeat</keyword>
<dbReference type="PANTHER" id="PTHR24223:SF443">
    <property type="entry name" value="MULTIDRUG-RESISTANCE LIKE PROTEIN 1, ISOFORM I"/>
    <property type="match status" value="1"/>
</dbReference>
<feature type="transmembrane region" description="Helical" evidence="9">
    <location>
        <begin position="361"/>
        <end position="385"/>
    </location>
</feature>
<dbReference type="Gene3D" id="1.20.1560.10">
    <property type="entry name" value="ABC transporter type 1, transmembrane domain"/>
    <property type="match status" value="1"/>
</dbReference>
<protein>
    <submittedName>
        <fullName evidence="12">Multidrug resistance-associated protein lethal(2)03659</fullName>
    </submittedName>
</protein>
<feature type="transmembrane region" description="Helical" evidence="9">
    <location>
        <begin position="125"/>
        <end position="144"/>
    </location>
</feature>
<comment type="subcellular location">
    <subcellularLocation>
        <location evidence="1">Vacuole membrane</location>
        <topology evidence="1">Multi-pass membrane protein</topology>
    </subcellularLocation>
</comment>
<sequence length="749" mass="85064">MKFCKDTFWDTAQIWETPDPEFTDCFFSTIISLLPCYILFIFSPLELITCLLIAEAIFIEDFVVLSDFFRFIVLLLSYGFSLFLHVDGVIRRGTKSSTVQFFYYFTLFVTYGLNIRRQLHLHEDVWVICLKAGCALVATVLYSISETTLRKQKSSKENPKNQASFFSIIFYEWITPLLWKGYKKPIIEADLWDLNQNVTCKNTSSRLDQFYFNSSNQKVGIPLLKAFSSQLLIASIIKLGCDCLGMLLPQIMKLMIHHADDPFEMKERAWKGYMYPILLFAASFGKSVLMAQYFDRSLTSLVYRKCLKLSNNSRKNRSVGEIVNIMSVDVSRIADLMPFITQIWSSPLQILISVGFIYNELGWAIIGGIAVLILTIPINVVLSYMGKKFQMQQMKAKDKRTKNLYEVLAGIRVLKFYAWEPSYIQKIQQLRWNEIGILKKSSWLKSFLGLIWSCTPFVVALASFTVFVLVVAAISASVSIKRINQLLTSDELQGDAVERTPIPLDEKKNEPSVLVRNGNFKWESEEPNCVLKNINLQVENGSLTAIVGRVGSGKSSLIAGLLGEMVRVSGKVQVKGRLAYVPQEAWMLNMSLKDNILFGQPYEEVWYNRVIELCCLTYDLSLLPAGDETEIGEQGINLSGGQKQRISLARALYSDADVYIFDDPLSALDAHVGRTVFNNIFNNNTGILKNKTRILVTHGISYIPQADSIVFMSKGEITHTGSYDELTEKGIFQIIEEEEEEKKETQSSQ</sequence>
<dbReference type="Pfam" id="PF00005">
    <property type="entry name" value="ABC_tran"/>
    <property type="match status" value="1"/>
</dbReference>
<dbReference type="Proteomes" id="UP000595437">
    <property type="component" value="Chromosome 13"/>
</dbReference>
<keyword evidence="8 9" id="KW-0472">Membrane</keyword>
<dbReference type="FunFam" id="3.40.50.300:FF:000997">
    <property type="entry name" value="Multidrug resistance-associated protein 1"/>
    <property type="match status" value="1"/>
</dbReference>
<dbReference type="SMART" id="SM00382">
    <property type="entry name" value="AAA"/>
    <property type="match status" value="1"/>
</dbReference>
<dbReference type="CDD" id="cd03250">
    <property type="entry name" value="ABCC_MRP_domain1"/>
    <property type="match status" value="1"/>
</dbReference>
<feature type="transmembrane region" description="Helical" evidence="9">
    <location>
        <begin position="273"/>
        <end position="294"/>
    </location>
</feature>
<keyword evidence="6" id="KW-0067">ATP-binding</keyword>
<dbReference type="PROSITE" id="PS00211">
    <property type="entry name" value="ABC_TRANSPORTER_1"/>
    <property type="match status" value="1"/>
</dbReference>
<dbReference type="SUPFAM" id="SSF52540">
    <property type="entry name" value="P-loop containing nucleoside triphosphate hydrolases"/>
    <property type="match status" value="1"/>
</dbReference>
<dbReference type="SUPFAM" id="SSF90123">
    <property type="entry name" value="ABC transporter transmembrane region"/>
    <property type="match status" value="1"/>
</dbReference>
<feature type="transmembrane region" description="Helical" evidence="9">
    <location>
        <begin position="36"/>
        <end position="59"/>
    </location>
</feature>
<reference evidence="13" key="1">
    <citation type="submission" date="2021-01" db="EMBL/GenBank/DDBJ databases">
        <title>Caligus Genome Assembly.</title>
        <authorList>
            <person name="Gallardo-Escarate C."/>
        </authorList>
    </citation>
    <scope>NUCLEOTIDE SEQUENCE [LARGE SCALE GENOMIC DNA]</scope>
</reference>
<keyword evidence="3 9" id="KW-0812">Transmembrane</keyword>
<proteinExistence type="predicted"/>
<dbReference type="Gene3D" id="3.40.50.300">
    <property type="entry name" value="P-loop containing nucleotide triphosphate hydrolases"/>
    <property type="match status" value="1"/>
</dbReference>
<feature type="domain" description="ABC transporter" evidence="10">
    <location>
        <begin position="515"/>
        <end position="739"/>
    </location>
</feature>
<dbReference type="OrthoDB" id="6500128at2759"/>
<evidence type="ECO:0000256" key="3">
    <source>
        <dbReference type="ARBA" id="ARBA00022692"/>
    </source>
</evidence>
<dbReference type="PANTHER" id="PTHR24223">
    <property type="entry name" value="ATP-BINDING CASSETTE SUB-FAMILY C"/>
    <property type="match status" value="1"/>
</dbReference>
<dbReference type="InterPro" id="IPR027417">
    <property type="entry name" value="P-loop_NTPase"/>
</dbReference>
<dbReference type="EMBL" id="CP045902">
    <property type="protein sequence ID" value="QQP38756.1"/>
    <property type="molecule type" value="Genomic_DNA"/>
</dbReference>
<gene>
    <name evidence="12" type="ORF">FKW44_019430</name>
</gene>
<evidence type="ECO:0000256" key="9">
    <source>
        <dbReference type="SAM" id="Phobius"/>
    </source>
</evidence>
<dbReference type="InterPro" id="IPR003439">
    <property type="entry name" value="ABC_transporter-like_ATP-bd"/>
</dbReference>
<evidence type="ECO:0000259" key="10">
    <source>
        <dbReference type="PROSITE" id="PS50893"/>
    </source>
</evidence>
<dbReference type="PROSITE" id="PS50929">
    <property type="entry name" value="ABC_TM1F"/>
    <property type="match status" value="1"/>
</dbReference>
<organism evidence="12 13">
    <name type="scientific">Caligus rogercresseyi</name>
    <name type="common">Sea louse</name>
    <dbReference type="NCBI Taxonomy" id="217165"/>
    <lineage>
        <taxon>Eukaryota</taxon>
        <taxon>Metazoa</taxon>
        <taxon>Ecdysozoa</taxon>
        <taxon>Arthropoda</taxon>
        <taxon>Crustacea</taxon>
        <taxon>Multicrustacea</taxon>
        <taxon>Hexanauplia</taxon>
        <taxon>Copepoda</taxon>
        <taxon>Siphonostomatoida</taxon>
        <taxon>Caligidae</taxon>
        <taxon>Caligus</taxon>
    </lineage>
</organism>
<dbReference type="InterPro" id="IPR036640">
    <property type="entry name" value="ABC1_TM_sf"/>
</dbReference>
<feature type="transmembrane region" description="Helical" evidence="9">
    <location>
        <begin position="71"/>
        <end position="89"/>
    </location>
</feature>
<evidence type="ECO:0000313" key="13">
    <source>
        <dbReference type="Proteomes" id="UP000595437"/>
    </source>
</evidence>
<dbReference type="GO" id="GO:0005524">
    <property type="term" value="F:ATP binding"/>
    <property type="evidence" value="ECO:0007669"/>
    <property type="project" value="UniProtKB-KW"/>
</dbReference>
<dbReference type="InterPro" id="IPR011527">
    <property type="entry name" value="ABC1_TM_dom"/>
</dbReference>
<name>A0A7T8JYF0_CALRO</name>
<evidence type="ECO:0000259" key="11">
    <source>
        <dbReference type="PROSITE" id="PS50929"/>
    </source>
</evidence>
<keyword evidence="2" id="KW-0813">Transport</keyword>
<evidence type="ECO:0000313" key="12">
    <source>
        <dbReference type="EMBL" id="QQP38756.1"/>
    </source>
</evidence>
<keyword evidence="7 9" id="KW-1133">Transmembrane helix</keyword>
<dbReference type="PROSITE" id="PS50893">
    <property type="entry name" value="ABC_TRANSPORTER_2"/>
    <property type="match status" value="1"/>
</dbReference>
<dbReference type="InterPro" id="IPR003593">
    <property type="entry name" value="AAA+_ATPase"/>
</dbReference>